<comment type="similarity">
    <text evidence="4">Belongs to the N(4)/N(6)-methyltransferase family.</text>
</comment>
<dbReference type="OrthoDB" id="38200at2157"/>
<dbReference type="GO" id="GO:0003677">
    <property type="term" value="F:DNA binding"/>
    <property type="evidence" value="ECO:0007669"/>
    <property type="project" value="InterPro"/>
</dbReference>
<evidence type="ECO:0000256" key="1">
    <source>
        <dbReference type="ARBA" id="ARBA00022603"/>
    </source>
</evidence>
<dbReference type="EC" id="2.1.1.113" evidence="4"/>
<dbReference type="Proteomes" id="UP000218615">
    <property type="component" value="Unassembled WGS sequence"/>
</dbReference>
<dbReference type="GO" id="GO:0008170">
    <property type="term" value="F:N-methyltransferase activity"/>
    <property type="evidence" value="ECO:0007669"/>
    <property type="project" value="InterPro"/>
</dbReference>
<dbReference type="GO" id="GO:0016423">
    <property type="term" value="F:tRNA (guanine) methyltransferase activity"/>
    <property type="evidence" value="ECO:0007669"/>
    <property type="project" value="TreeGrafter"/>
</dbReference>
<evidence type="ECO:0000259" key="5">
    <source>
        <dbReference type="Pfam" id="PF01555"/>
    </source>
</evidence>
<keyword evidence="4" id="KW-0680">Restriction system</keyword>
<protein>
    <recommendedName>
        <fullName evidence="4">Type II methyltransferase</fullName>
        <ecNumber evidence="4">2.1.1.113</ecNumber>
    </recommendedName>
    <alternativeName>
        <fullName evidence="4">N-4 cytosine-specific methyltransferase</fullName>
    </alternativeName>
</protein>
<dbReference type="Gene3D" id="3.40.50.150">
    <property type="entry name" value="Vaccinia Virus protein VP39"/>
    <property type="match status" value="2"/>
</dbReference>
<evidence type="ECO:0000256" key="2">
    <source>
        <dbReference type="ARBA" id="ARBA00022679"/>
    </source>
</evidence>
<dbReference type="CDD" id="cd02440">
    <property type="entry name" value="AdoMet_MTases"/>
    <property type="match status" value="1"/>
</dbReference>
<comment type="catalytic activity">
    <reaction evidence="4">
        <text>a 2'-deoxycytidine in DNA + S-adenosyl-L-methionine = an N(4)-methyl-2'-deoxycytidine in DNA + S-adenosyl-L-homocysteine + H(+)</text>
        <dbReference type="Rhea" id="RHEA:16857"/>
        <dbReference type="Rhea" id="RHEA-COMP:11369"/>
        <dbReference type="Rhea" id="RHEA-COMP:13674"/>
        <dbReference type="ChEBI" id="CHEBI:15378"/>
        <dbReference type="ChEBI" id="CHEBI:57856"/>
        <dbReference type="ChEBI" id="CHEBI:59789"/>
        <dbReference type="ChEBI" id="CHEBI:85452"/>
        <dbReference type="ChEBI" id="CHEBI:137933"/>
        <dbReference type="EC" id="2.1.1.113"/>
    </reaction>
</comment>
<name>A0A284VIC4_9EURY</name>
<organism evidence="6 7">
    <name type="scientific">Candidatus Methanoperedens nitratireducens</name>
    <dbReference type="NCBI Taxonomy" id="1392998"/>
    <lineage>
        <taxon>Archaea</taxon>
        <taxon>Methanobacteriati</taxon>
        <taxon>Methanobacteriota</taxon>
        <taxon>Stenosarchaea group</taxon>
        <taxon>Methanomicrobia</taxon>
        <taxon>Methanosarcinales</taxon>
        <taxon>ANME-2 cluster</taxon>
        <taxon>Candidatus Methanoperedentaceae</taxon>
        <taxon>Candidatus Methanoperedens</taxon>
    </lineage>
</organism>
<accession>A0A284VIC4</accession>
<dbReference type="PANTHER" id="PTHR14911">
    <property type="entry name" value="THUMP DOMAIN-CONTAINING"/>
    <property type="match status" value="1"/>
</dbReference>
<keyword evidence="1 4" id="KW-0489">Methyltransferase</keyword>
<evidence type="ECO:0000313" key="7">
    <source>
        <dbReference type="Proteomes" id="UP000218615"/>
    </source>
</evidence>
<dbReference type="PANTHER" id="PTHR14911:SF13">
    <property type="entry name" value="TRNA (GUANINE(6)-N2)-METHYLTRANSFERASE THUMP3"/>
    <property type="match status" value="1"/>
</dbReference>
<dbReference type="GO" id="GO:0009307">
    <property type="term" value="P:DNA restriction-modification system"/>
    <property type="evidence" value="ECO:0007669"/>
    <property type="project" value="UniProtKB-KW"/>
</dbReference>
<dbReference type="GO" id="GO:0015667">
    <property type="term" value="F:site-specific DNA-methyltransferase (cytosine-N4-specific) activity"/>
    <property type="evidence" value="ECO:0007669"/>
    <property type="project" value="UniProtKB-EC"/>
</dbReference>
<dbReference type="InterPro" id="IPR029063">
    <property type="entry name" value="SAM-dependent_MTases_sf"/>
</dbReference>
<keyword evidence="2" id="KW-0808">Transferase</keyword>
<evidence type="ECO:0000313" key="6">
    <source>
        <dbReference type="EMBL" id="SNQ59016.1"/>
    </source>
</evidence>
<feature type="domain" description="DNA methylase N-4/N-6" evidence="5">
    <location>
        <begin position="31"/>
        <end position="122"/>
    </location>
</feature>
<gene>
    <name evidence="6" type="ORF">MNV_1030036</name>
</gene>
<dbReference type="GO" id="GO:0030488">
    <property type="term" value="P:tRNA methylation"/>
    <property type="evidence" value="ECO:0007669"/>
    <property type="project" value="TreeGrafter"/>
</dbReference>
<dbReference type="InterPro" id="IPR002941">
    <property type="entry name" value="DNA_methylase_N4/N6"/>
</dbReference>
<dbReference type="RefSeq" id="WP_096203420.1">
    <property type="nucleotide sequence ID" value="NZ_FZMP01000006.1"/>
</dbReference>
<proteinExistence type="inferred from homology"/>
<dbReference type="EMBL" id="FZMP01000006">
    <property type="protein sequence ID" value="SNQ59016.1"/>
    <property type="molecule type" value="Genomic_DNA"/>
</dbReference>
<keyword evidence="7" id="KW-1185">Reference proteome</keyword>
<dbReference type="SUPFAM" id="SSF53335">
    <property type="entry name" value="S-adenosyl-L-methionine-dependent methyltransferases"/>
    <property type="match status" value="2"/>
</dbReference>
<dbReference type="AlphaFoldDB" id="A0A284VIC4"/>
<dbReference type="PRINTS" id="PR00508">
    <property type="entry name" value="S21N4MTFRASE"/>
</dbReference>
<sequence length="299" mass="34683">MLEITRTDYKQFLQSHPEVEIGETKIKLHHNWKIHKFAPSTFTPETTTVWSFPDRGDWATHVGNYRGNWSPYIPRNLILRYTAPGDLVLDQMAGSGTTLVECKLLERRAVGVDINPDAVMVARNRLDFAYTPLDAEYQAPEIKTYVGDARSLDLIENESIDLIATHPPYASIIPYSHDREGDLSSVHNIAEFAAEMRKVAQECMRVLKPGKHCAILIGDTRRNKHFVPITPRVLMSFLEAGFVLREDIIKLQWKMKSTREKWFGKKYDFYLIGHEHLYVFRKPEAGERTTKFKESMKWW</sequence>
<keyword evidence="3 4" id="KW-0949">S-adenosyl-L-methionine</keyword>
<reference evidence="7" key="1">
    <citation type="submission" date="2017-06" db="EMBL/GenBank/DDBJ databases">
        <authorList>
            <person name="Cremers G."/>
        </authorList>
    </citation>
    <scope>NUCLEOTIDE SEQUENCE [LARGE SCALE GENOMIC DNA]</scope>
</reference>
<dbReference type="Pfam" id="PF01555">
    <property type="entry name" value="N6_N4_Mtase"/>
    <property type="match status" value="2"/>
</dbReference>
<evidence type="ECO:0000256" key="3">
    <source>
        <dbReference type="ARBA" id="ARBA00022691"/>
    </source>
</evidence>
<dbReference type="InterPro" id="IPR001091">
    <property type="entry name" value="RM_Methyltransferase"/>
</dbReference>
<evidence type="ECO:0000256" key="4">
    <source>
        <dbReference type="RuleBase" id="RU362026"/>
    </source>
</evidence>
<feature type="domain" description="DNA methylase N-4/N-6" evidence="5">
    <location>
        <begin position="160"/>
        <end position="286"/>
    </location>
</feature>